<dbReference type="PANTHER" id="PTHR10010:SF46">
    <property type="entry name" value="SODIUM-DEPENDENT PHOSPHATE TRANSPORT PROTEIN 2B"/>
    <property type="match status" value="1"/>
</dbReference>
<protein>
    <submittedName>
        <fullName evidence="8">Na/Pi cotransporter family protein</fullName>
    </submittedName>
</protein>
<keyword evidence="4 7" id="KW-1133">Transmembrane helix</keyword>
<evidence type="ECO:0000256" key="7">
    <source>
        <dbReference type="SAM" id="Phobius"/>
    </source>
</evidence>
<feature type="transmembrane region" description="Helical" evidence="7">
    <location>
        <begin position="46"/>
        <end position="63"/>
    </location>
</feature>
<dbReference type="PANTHER" id="PTHR10010">
    <property type="entry name" value="SOLUTE CARRIER FAMILY 34 SODIUM PHOSPHATE , MEMBER 2-RELATED"/>
    <property type="match status" value="1"/>
</dbReference>
<keyword evidence="3 7" id="KW-0812">Transmembrane</keyword>
<feature type="region of interest" description="Disordered" evidence="6">
    <location>
        <begin position="527"/>
        <end position="546"/>
    </location>
</feature>
<evidence type="ECO:0000313" key="8">
    <source>
        <dbReference type="EMBL" id="MFC7435670.1"/>
    </source>
</evidence>
<dbReference type="EMBL" id="JBHTBX010000009">
    <property type="protein sequence ID" value="MFC7435670.1"/>
    <property type="molecule type" value="Genomic_DNA"/>
</dbReference>
<keyword evidence="9" id="KW-1185">Reference proteome</keyword>
<comment type="caution">
    <text evidence="8">The sequence shown here is derived from an EMBL/GenBank/DDBJ whole genome shotgun (WGS) entry which is preliminary data.</text>
</comment>
<reference evidence="9" key="1">
    <citation type="journal article" date="2019" name="Int. J. Syst. Evol. Microbiol.">
        <title>The Global Catalogue of Microorganisms (GCM) 10K type strain sequencing project: providing services to taxonomists for standard genome sequencing and annotation.</title>
        <authorList>
            <consortium name="The Broad Institute Genomics Platform"/>
            <consortium name="The Broad Institute Genome Sequencing Center for Infectious Disease"/>
            <person name="Wu L."/>
            <person name="Ma J."/>
        </authorList>
    </citation>
    <scope>NUCLEOTIDE SEQUENCE [LARGE SCALE GENOMIC DNA]</scope>
    <source>
        <strain evidence="9">CCUG 54518</strain>
    </source>
</reference>
<keyword evidence="2" id="KW-1003">Cell membrane</keyword>
<feature type="transmembrane region" description="Helical" evidence="7">
    <location>
        <begin position="246"/>
        <end position="265"/>
    </location>
</feature>
<evidence type="ECO:0000256" key="3">
    <source>
        <dbReference type="ARBA" id="ARBA00022692"/>
    </source>
</evidence>
<evidence type="ECO:0000313" key="9">
    <source>
        <dbReference type="Proteomes" id="UP001596495"/>
    </source>
</evidence>
<evidence type="ECO:0000256" key="1">
    <source>
        <dbReference type="ARBA" id="ARBA00004651"/>
    </source>
</evidence>
<organism evidence="8 9">
    <name type="scientific">Hydrogenophaga bisanensis</name>
    <dbReference type="NCBI Taxonomy" id="439611"/>
    <lineage>
        <taxon>Bacteria</taxon>
        <taxon>Pseudomonadati</taxon>
        <taxon>Pseudomonadota</taxon>
        <taxon>Betaproteobacteria</taxon>
        <taxon>Burkholderiales</taxon>
        <taxon>Comamonadaceae</taxon>
        <taxon>Hydrogenophaga</taxon>
    </lineage>
</organism>
<feature type="transmembrane region" description="Helical" evidence="7">
    <location>
        <begin position="285"/>
        <end position="304"/>
    </location>
</feature>
<evidence type="ECO:0000256" key="5">
    <source>
        <dbReference type="ARBA" id="ARBA00023136"/>
    </source>
</evidence>
<evidence type="ECO:0000256" key="4">
    <source>
        <dbReference type="ARBA" id="ARBA00022989"/>
    </source>
</evidence>
<dbReference type="Pfam" id="PF02690">
    <property type="entry name" value="Na_Pi_cotrans"/>
    <property type="match status" value="2"/>
</dbReference>
<feature type="transmembrane region" description="Helical" evidence="7">
    <location>
        <begin position="173"/>
        <end position="202"/>
    </location>
</feature>
<dbReference type="RefSeq" id="WP_382258711.1">
    <property type="nucleotide sequence ID" value="NZ_JBHTBX010000009.1"/>
</dbReference>
<gene>
    <name evidence="8" type="ORF">ACFQNJ_14230</name>
</gene>
<dbReference type="InterPro" id="IPR003841">
    <property type="entry name" value="Na/Pi_transpt"/>
</dbReference>
<evidence type="ECO:0000256" key="2">
    <source>
        <dbReference type="ARBA" id="ARBA00022475"/>
    </source>
</evidence>
<comment type="subcellular location">
    <subcellularLocation>
        <location evidence="1">Cell membrane</location>
        <topology evidence="1">Multi-pass membrane protein</topology>
    </subcellularLocation>
</comment>
<feature type="transmembrane region" description="Helical" evidence="7">
    <location>
        <begin position="69"/>
        <end position="90"/>
    </location>
</feature>
<sequence>MFDFLIPFAGGLGLFLVGMMLMSDGLVGFASGALQRGLIRFTGTPFKAMLSGGLITMLVQSSSATTVTLIGFVSAGLIGFAQAVGVLIGASLGNTATGWIVAGLGLKVNLGFYTLPLVGIGAFMKLLARGRWQALGMAMAGFGLMFLGLDTLQQAMKQIAGLFNLASLPTGGYGARIAVMLIGLAMTAVMQSSTAAIATTLAALHAGAINFDQAAALVVGAAIGTTMTGVLSAIGGTIHAKRTALAYVLFNAAAGVIAIVLLPLFHQVIDWLGVHAGLDAGASSLAAFHTLFIAVGVIVFLPFAGPFARYVERLLPDGAGLASARLDDTLLALPAVALEASERALEQLADEALAIYDGRLRDQASDDLADRLRQFDREINRVYDFVGRIEVPADDDRLVAPRIAQLHAIDHLLRFRTRLHDLLQVRTELSGADFGWAFEASQRIIDMAKAGLRSHELGSVIDEMELAATGLTAQARQMRQDALRHAPAGQPNVVEALQRTDCFRWIERSAHHIWRMSHYLAQGRVSRQKGRLPPMAHPPLDAEGAG</sequence>
<feature type="transmembrane region" description="Helical" evidence="7">
    <location>
        <begin position="214"/>
        <end position="234"/>
    </location>
</feature>
<proteinExistence type="predicted"/>
<keyword evidence="5 7" id="KW-0472">Membrane</keyword>
<dbReference type="Proteomes" id="UP001596495">
    <property type="component" value="Unassembled WGS sequence"/>
</dbReference>
<accession>A0ABW2RC78</accession>
<name>A0ABW2RC78_9BURK</name>
<evidence type="ECO:0000256" key="6">
    <source>
        <dbReference type="SAM" id="MobiDB-lite"/>
    </source>
</evidence>
<feature type="transmembrane region" description="Helical" evidence="7">
    <location>
        <begin position="12"/>
        <end position="34"/>
    </location>
</feature>
<feature type="transmembrane region" description="Helical" evidence="7">
    <location>
        <begin position="134"/>
        <end position="152"/>
    </location>
</feature>
<dbReference type="NCBIfam" id="NF037997">
    <property type="entry name" value="Na_Pi_symport"/>
    <property type="match status" value="1"/>
</dbReference>